<dbReference type="InterPro" id="IPR010721">
    <property type="entry name" value="UstE-like"/>
</dbReference>
<dbReference type="Gene3D" id="1.20.120.1630">
    <property type="match status" value="1"/>
</dbReference>
<proteinExistence type="predicted"/>
<evidence type="ECO:0000313" key="3">
    <source>
        <dbReference type="Proteomes" id="UP000217199"/>
    </source>
</evidence>
<dbReference type="PANTHER" id="PTHR32251:SF17">
    <property type="entry name" value="STEROID 5-ALPHA REDUCTASE C-TERMINAL DOMAIN-CONTAINING PROTEIN"/>
    <property type="match status" value="1"/>
</dbReference>
<keyword evidence="1" id="KW-0472">Membrane</keyword>
<feature type="transmembrane region" description="Helical" evidence="1">
    <location>
        <begin position="33"/>
        <end position="52"/>
    </location>
</feature>
<keyword evidence="1" id="KW-0812">Transmembrane</keyword>
<comment type="caution">
    <text evidence="2">The sequence shown here is derived from an EMBL/GenBank/DDBJ whole genome shotgun (WGS) entry which is preliminary data.</text>
</comment>
<evidence type="ECO:0000256" key="1">
    <source>
        <dbReference type="SAM" id="Phobius"/>
    </source>
</evidence>
<evidence type="ECO:0000313" key="2">
    <source>
        <dbReference type="EMBL" id="PAV16276.1"/>
    </source>
</evidence>
<accession>A0A286U9Q4</accession>
<gene>
    <name evidence="2" type="ORF">PNOK_0789600</name>
</gene>
<feature type="transmembrane region" description="Helical" evidence="1">
    <location>
        <begin position="6"/>
        <end position="26"/>
    </location>
</feature>
<dbReference type="Pfam" id="PF06966">
    <property type="entry name" value="DUF1295"/>
    <property type="match status" value="1"/>
</dbReference>
<feature type="transmembrane region" description="Helical" evidence="1">
    <location>
        <begin position="150"/>
        <end position="171"/>
    </location>
</feature>
<keyword evidence="3" id="KW-1185">Reference proteome</keyword>
<dbReference type="PANTHER" id="PTHR32251">
    <property type="entry name" value="3-OXO-5-ALPHA-STEROID 4-DEHYDROGENASE"/>
    <property type="match status" value="1"/>
</dbReference>
<dbReference type="InParanoid" id="A0A286U9Q4"/>
<dbReference type="AlphaFoldDB" id="A0A286U9Q4"/>
<dbReference type="OrthoDB" id="67965at2759"/>
<dbReference type="GO" id="GO:0016020">
    <property type="term" value="C:membrane"/>
    <property type="evidence" value="ECO:0007669"/>
    <property type="project" value="TreeGrafter"/>
</dbReference>
<name>A0A286U9Q4_9AGAM</name>
<protein>
    <submittedName>
        <fullName evidence="2">Uncharacterized protein</fullName>
    </submittedName>
</protein>
<sequence>MGVISRLLPPLACAYGLQVVAAAIFVPQKDEKYYDLFGMLGFLSTTATSLYYPSLKARYILGKDVPLPSITSFAPRQLLISGCLVLWSSRLGTFLFSRALKSGGDSRFDEIKHQPGKFTLFWVAQATWVFLVGLPIYMVNTFPSNLHSPLALRDYISVGVFLSSFFFEIIADHQKTMWRKDKEAKKHDEPFIQGGLWGISRHPNYVGEVGIWTGIWALSTTSLQTPYFPRFSLLIAAMSPITTYCLLRYVSGVPPLERAGDKKYGSNPKWAEYKRNVPVFWPWGSKK</sequence>
<dbReference type="PROSITE" id="PS50244">
    <property type="entry name" value="S5A_REDUCTASE"/>
    <property type="match status" value="1"/>
</dbReference>
<dbReference type="EMBL" id="NBII01000008">
    <property type="protein sequence ID" value="PAV16276.1"/>
    <property type="molecule type" value="Genomic_DNA"/>
</dbReference>
<dbReference type="Proteomes" id="UP000217199">
    <property type="component" value="Unassembled WGS sequence"/>
</dbReference>
<feature type="transmembrane region" description="Helical" evidence="1">
    <location>
        <begin position="118"/>
        <end position="138"/>
    </location>
</feature>
<keyword evidence="1" id="KW-1133">Transmembrane helix</keyword>
<reference evidence="2 3" key="1">
    <citation type="journal article" date="2017" name="Mol. Ecol.">
        <title>Comparative and population genomic landscape of Phellinus noxius: A hypervariable fungus causing root rot in trees.</title>
        <authorList>
            <person name="Chung C.L."/>
            <person name="Lee T.J."/>
            <person name="Akiba M."/>
            <person name="Lee H.H."/>
            <person name="Kuo T.H."/>
            <person name="Liu D."/>
            <person name="Ke H.M."/>
            <person name="Yokoi T."/>
            <person name="Roa M.B."/>
            <person name="Lu M.J."/>
            <person name="Chang Y.Y."/>
            <person name="Ann P.J."/>
            <person name="Tsai J.N."/>
            <person name="Chen C.Y."/>
            <person name="Tzean S.S."/>
            <person name="Ota Y."/>
            <person name="Hattori T."/>
            <person name="Sahashi N."/>
            <person name="Liou R.F."/>
            <person name="Kikuchi T."/>
            <person name="Tsai I.J."/>
        </authorList>
    </citation>
    <scope>NUCLEOTIDE SEQUENCE [LARGE SCALE GENOMIC DNA]</scope>
    <source>
        <strain evidence="2 3">FFPRI411160</strain>
    </source>
</reference>
<organism evidence="2 3">
    <name type="scientific">Pyrrhoderma noxium</name>
    <dbReference type="NCBI Taxonomy" id="2282107"/>
    <lineage>
        <taxon>Eukaryota</taxon>
        <taxon>Fungi</taxon>
        <taxon>Dikarya</taxon>
        <taxon>Basidiomycota</taxon>
        <taxon>Agaricomycotina</taxon>
        <taxon>Agaricomycetes</taxon>
        <taxon>Hymenochaetales</taxon>
        <taxon>Hymenochaetaceae</taxon>
        <taxon>Pyrrhoderma</taxon>
    </lineage>
</organism>